<dbReference type="RefSeq" id="WP_123095750.1">
    <property type="nucleotide sequence ID" value="NZ_RIZG01000005.1"/>
</dbReference>
<evidence type="ECO:0000313" key="6">
    <source>
        <dbReference type="EMBL" id="RNF50464.1"/>
    </source>
</evidence>
<protein>
    <submittedName>
        <fullName evidence="6">LysR family transcriptional regulator</fullName>
    </submittedName>
</protein>
<dbReference type="GO" id="GO:0043565">
    <property type="term" value="F:sequence-specific DNA binding"/>
    <property type="evidence" value="ECO:0007669"/>
    <property type="project" value="TreeGrafter"/>
</dbReference>
<dbReference type="InterPro" id="IPR005119">
    <property type="entry name" value="LysR_subst-bd"/>
</dbReference>
<dbReference type="InterPro" id="IPR036390">
    <property type="entry name" value="WH_DNA-bd_sf"/>
</dbReference>
<dbReference type="PANTHER" id="PTHR30537:SF66">
    <property type="entry name" value="IRON-REGULATED VIRULENCE REGULATORY PROTEIN IRGB"/>
    <property type="match status" value="1"/>
</dbReference>
<dbReference type="Gene3D" id="1.10.10.10">
    <property type="entry name" value="Winged helix-like DNA-binding domain superfamily/Winged helix DNA-binding domain"/>
    <property type="match status" value="1"/>
</dbReference>
<dbReference type="Proteomes" id="UP000280507">
    <property type="component" value="Unassembled WGS sequence"/>
</dbReference>
<dbReference type="PROSITE" id="PS50931">
    <property type="entry name" value="HTH_LYSR"/>
    <property type="match status" value="1"/>
</dbReference>
<gene>
    <name evidence="6" type="ORF">EBI00_09805</name>
</gene>
<dbReference type="InterPro" id="IPR000847">
    <property type="entry name" value="LysR_HTH_N"/>
</dbReference>
<dbReference type="AlphaFoldDB" id="A0A3M8Q5R0"/>
<dbReference type="Pfam" id="PF00126">
    <property type="entry name" value="HTH_1"/>
    <property type="match status" value="1"/>
</dbReference>
<dbReference type="Gene3D" id="3.40.190.290">
    <property type="match status" value="1"/>
</dbReference>
<comment type="similarity">
    <text evidence="1">Belongs to the LysR transcriptional regulatory family.</text>
</comment>
<evidence type="ECO:0000256" key="1">
    <source>
        <dbReference type="ARBA" id="ARBA00009437"/>
    </source>
</evidence>
<dbReference type="GO" id="GO:0006351">
    <property type="term" value="P:DNA-templated transcription"/>
    <property type="evidence" value="ECO:0007669"/>
    <property type="project" value="TreeGrafter"/>
</dbReference>
<sequence>MYDLNELQAFVSVMKTGSLRKSAHKLGVSKSTLSRRISHLEGAVNQPLLRRQANQLLANEPGIKFLPYAEAILKTALEGQLAIEELKEEVSGSITLYVHDALVRGWFSGLMFAFLERYPNINMSLKTGHGVSQGSEINDLSIWLGEPTDDRLRAEKIGCLSNGVYASPDYLSLVGGLQCSDDLNSCQWVDLLNSHDEEISLHHAIDGIVRFRLPASRLVVDQHTLQADAVVKGKGVGVLSNFMVAKRLEHHPGVLVRCLDGWQADATPVYLQYPFGHLPKKLQVLIQYLREEGKVFF</sequence>
<accession>A0A3M8Q5R0</accession>
<evidence type="ECO:0000256" key="2">
    <source>
        <dbReference type="ARBA" id="ARBA00023015"/>
    </source>
</evidence>
<dbReference type="SUPFAM" id="SSF46785">
    <property type="entry name" value="Winged helix' DNA-binding domain"/>
    <property type="match status" value="1"/>
</dbReference>
<comment type="caution">
    <text evidence="6">The sequence shown here is derived from an EMBL/GenBank/DDBJ whole genome shotgun (WGS) entry which is preliminary data.</text>
</comment>
<dbReference type="EMBL" id="RIZG01000005">
    <property type="protein sequence ID" value="RNF50464.1"/>
    <property type="molecule type" value="Genomic_DNA"/>
</dbReference>
<dbReference type="OrthoDB" id="6183733at2"/>
<dbReference type="SUPFAM" id="SSF53850">
    <property type="entry name" value="Periplasmic binding protein-like II"/>
    <property type="match status" value="1"/>
</dbReference>
<dbReference type="Pfam" id="PF03466">
    <property type="entry name" value="LysR_substrate"/>
    <property type="match status" value="1"/>
</dbReference>
<evidence type="ECO:0000256" key="3">
    <source>
        <dbReference type="ARBA" id="ARBA00023125"/>
    </source>
</evidence>
<dbReference type="PANTHER" id="PTHR30537">
    <property type="entry name" value="HTH-TYPE TRANSCRIPTIONAL REGULATOR"/>
    <property type="match status" value="1"/>
</dbReference>
<name>A0A3M8Q5R0_9GAMM</name>
<keyword evidence="4" id="KW-0804">Transcription</keyword>
<keyword evidence="3" id="KW-0238">DNA-binding</keyword>
<keyword evidence="7" id="KW-1185">Reference proteome</keyword>
<keyword evidence="2" id="KW-0805">Transcription regulation</keyword>
<evidence type="ECO:0000313" key="7">
    <source>
        <dbReference type="Proteomes" id="UP000280507"/>
    </source>
</evidence>
<proteinExistence type="inferred from homology"/>
<reference evidence="6 7" key="1">
    <citation type="journal article" date="2012" name="Int. J. Syst. Evol. Microbiol.">
        <title>Marinomonas hwangdonensis sp. nov., isolated from seawater.</title>
        <authorList>
            <person name="Jung Y.T."/>
            <person name="Oh T.K."/>
            <person name="Yoon J.H."/>
        </authorList>
    </citation>
    <scope>NUCLEOTIDE SEQUENCE [LARGE SCALE GENOMIC DNA]</scope>
    <source>
        <strain evidence="6 7">HDW-15</strain>
    </source>
</reference>
<dbReference type="InterPro" id="IPR036388">
    <property type="entry name" value="WH-like_DNA-bd_sf"/>
</dbReference>
<dbReference type="InterPro" id="IPR058163">
    <property type="entry name" value="LysR-type_TF_proteobact-type"/>
</dbReference>
<evidence type="ECO:0000259" key="5">
    <source>
        <dbReference type="PROSITE" id="PS50931"/>
    </source>
</evidence>
<dbReference type="GO" id="GO:0003700">
    <property type="term" value="F:DNA-binding transcription factor activity"/>
    <property type="evidence" value="ECO:0007669"/>
    <property type="project" value="InterPro"/>
</dbReference>
<organism evidence="6 7">
    <name type="scientific">Marinomonas hwangdonensis</name>
    <dbReference type="NCBI Taxonomy" id="1053647"/>
    <lineage>
        <taxon>Bacteria</taxon>
        <taxon>Pseudomonadati</taxon>
        <taxon>Pseudomonadota</taxon>
        <taxon>Gammaproteobacteria</taxon>
        <taxon>Oceanospirillales</taxon>
        <taxon>Oceanospirillaceae</taxon>
        <taxon>Marinomonas</taxon>
    </lineage>
</organism>
<evidence type="ECO:0000256" key="4">
    <source>
        <dbReference type="ARBA" id="ARBA00023163"/>
    </source>
</evidence>
<feature type="domain" description="HTH lysR-type" evidence="5">
    <location>
        <begin position="1"/>
        <end position="59"/>
    </location>
</feature>